<gene>
    <name evidence="1" type="primary">RvY_19397-1</name>
    <name evidence="1" type="synonym">RvY_19397.1</name>
    <name evidence="2" type="synonym">RvY_19405-1</name>
    <name evidence="2" type="synonym">RvY_19405.1</name>
    <name evidence="1" type="ORF">RvY_19397</name>
    <name evidence="2" type="ORF">RvY_19405</name>
</gene>
<keyword evidence="3" id="KW-1185">Reference proteome</keyword>
<protein>
    <submittedName>
        <fullName evidence="1">Uncharacterized protein</fullName>
    </submittedName>
</protein>
<accession>A0A1D1W992</accession>
<comment type="caution">
    <text evidence="1">The sequence shown here is derived from an EMBL/GenBank/DDBJ whole genome shotgun (WGS) entry which is preliminary data.</text>
</comment>
<feature type="non-terminal residue" evidence="1">
    <location>
        <position position="1"/>
    </location>
</feature>
<dbReference type="AlphaFoldDB" id="A0A1D1W992"/>
<proteinExistence type="predicted"/>
<dbReference type="EMBL" id="BDGG01000060">
    <property type="protein sequence ID" value="GAV09927.1"/>
    <property type="molecule type" value="Genomic_DNA"/>
</dbReference>
<evidence type="ECO:0000313" key="2">
    <source>
        <dbReference type="EMBL" id="GAV09936.1"/>
    </source>
</evidence>
<evidence type="ECO:0000313" key="1">
    <source>
        <dbReference type="EMBL" id="GAV09927.1"/>
    </source>
</evidence>
<dbReference type="EMBL" id="BDGG01000065">
    <property type="protein sequence ID" value="GAV09936.1"/>
    <property type="molecule type" value="Genomic_DNA"/>
</dbReference>
<dbReference type="OrthoDB" id="7485566at2759"/>
<evidence type="ECO:0000313" key="3">
    <source>
        <dbReference type="Proteomes" id="UP000186922"/>
    </source>
</evidence>
<organism evidence="1 3">
    <name type="scientific">Ramazzottius varieornatus</name>
    <name type="common">Water bear</name>
    <name type="synonym">Tardigrade</name>
    <dbReference type="NCBI Taxonomy" id="947166"/>
    <lineage>
        <taxon>Eukaryota</taxon>
        <taxon>Metazoa</taxon>
        <taxon>Ecdysozoa</taxon>
        <taxon>Tardigrada</taxon>
        <taxon>Eutardigrada</taxon>
        <taxon>Parachela</taxon>
        <taxon>Hypsibioidea</taxon>
        <taxon>Ramazzottiidae</taxon>
        <taxon>Ramazzottius</taxon>
    </lineage>
</organism>
<dbReference type="Proteomes" id="UP000186922">
    <property type="component" value="Unassembled WGS sequence"/>
</dbReference>
<sequence>NKSLAKLDQTALTEGLARLTTKMFQRKVPDAVCGVLYGASLAVLKKKKDRGIRPIAVGNTFDAKRERSSPKAWVVTSIGECTKSRLSVVREVEVKQRSM</sequence>
<name>A0A1D1W992_RAMVA</name>
<reference evidence="1 3" key="1">
    <citation type="journal article" date="2016" name="Nat. Commun.">
        <title>Extremotolerant tardigrade genome and improved radiotolerance of human cultured cells by tardigrade-unique protein.</title>
        <authorList>
            <person name="Hashimoto T."/>
            <person name="Horikawa D.D."/>
            <person name="Saito Y."/>
            <person name="Kuwahara H."/>
            <person name="Kozuka-Hata H."/>
            <person name="Shin-I T."/>
            <person name="Minakuchi Y."/>
            <person name="Ohishi K."/>
            <person name="Motoyama A."/>
            <person name="Aizu T."/>
            <person name="Enomoto A."/>
            <person name="Kondo K."/>
            <person name="Tanaka S."/>
            <person name="Hara Y."/>
            <person name="Koshikawa S."/>
            <person name="Sagara H."/>
            <person name="Miura T."/>
            <person name="Yokobori S."/>
            <person name="Miyagawa K."/>
            <person name="Suzuki Y."/>
            <person name="Kubo T."/>
            <person name="Oyama M."/>
            <person name="Kohara Y."/>
            <person name="Fujiyama A."/>
            <person name="Arakawa K."/>
            <person name="Katayama T."/>
            <person name="Toyoda A."/>
            <person name="Kunieda T."/>
        </authorList>
    </citation>
    <scope>NUCLEOTIDE SEQUENCE [LARGE SCALE GENOMIC DNA]</scope>
    <source>
        <strain evidence="1 3">YOKOZUNA-1</strain>
    </source>
</reference>